<evidence type="ECO:0000256" key="2">
    <source>
        <dbReference type="SAM" id="SignalP"/>
    </source>
</evidence>
<keyword evidence="2" id="KW-0732">Signal</keyword>
<evidence type="ECO:0000313" key="5">
    <source>
        <dbReference type="Proteomes" id="UP000266841"/>
    </source>
</evidence>
<evidence type="ECO:0000313" key="4">
    <source>
        <dbReference type="EMBL" id="EJK65346.1"/>
    </source>
</evidence>
<dbReference type="CDD" id="cd06257">
    <property type="entry name" value="DnaJ"/>
    <property type="match status" value="1"/>
</dbReference>
<feature type="region of interest" description="Disordered" evidence="1">
    <location>
        <begin position="142"/>
        <end position="162"/>
    </location>
</feature>
<dbReference type="InterPro" id="IPR036869">
    <property type="entry name" value="J_dom_sf"/>
</dbReference>
<accession>K0SWI4</accession>
<dbReference type="PROSITE" id="PS50076">
    <property type="entry name" value="DNAJ_2"/>
    <property type="match status" value="1"/>
</dbReference>
<protein>
    <recommendedName>
        <fullName evidence="3">J domain-containing protein</fullName>
    </recommendedName>
</protein>
<dbReference type="PANTHER" id="PTHR24074">
    <property type="entry name" value="CO-CHAPERONE PROTEIN DJLA"/>
    <property type="match status" value="1"/>
</dbReference>
<dbReference type="eggNOG" id="KOG0715">
    <property type="taxonomic scope" value="Eukaryota"/>
</dbReference>
<dbReference type="PRINTS" id="PR00625">
    <property type="entry name" value="JDOMAIN"/>
</dbReference>
<feature type="compositionally biased region" description="Basic and acidic residues" evidence="1">
    <location>
        <begin position="358"/>
        <end position="385"/>
    </location>
</feature>
<feature type="region of interest" description="Disordered" evidence="1">
    <location>
        <begin position="292"/>
        <end position="313"/>
    </location>
</feature>
<feature type="compositionally biased region" description="Low complexity" evidence="1">
    <location>
        <begin position="340"/>
        <end position="357"/>
    </location>
</feature>
<feature type="compositionally biased region" description="Basic residues" evidence="1">
    <location>
        <begin position="295"/>
        <end position="304"/>
    </location>
</feature>
<dbReference type="InterPro" id="IPR050817">
    <property type="entry name" value="DjlA_DnaK_co-chaperone"/>
</dbReference>
<dbReference type="AlphaFoldDB" id="K0SWI4"/>
<feature type="signal peptide" evidence="2">
    <location>
        <begin position="1"/>
        <end position="30"/>
    </location>
</feature>
<sequence>MQHVLRQTKSVVIVGGCLSLLLLLLPSTEPGGSILLASAQRGGRYGGYGGGGYGGFNAGNFNFDRKFQKEFEKAQRQYERQAKEQYGKNYGNYKPPNFDGNYNMRDFEKAQRQYERQAKEQYGQNYENYKPPKYNGEQDFDFGGQNFGGGGQKSRREPKDEKKHYGALGVDFDADSKTIKSAYRKLALKYHPDKFKPEPSNTEEKNEILRKKHNDRFVSIQAAYDVLSDDKKRKAYDNYGQKGLDMLAKGLDPEKQGFGNVFGGGFDGFGDMDFSNMFDMGDFDFGDMGFGGGSNKKKKRKSGRRTSDPFAGMGDFDFGDMGFDFDDMFGGGGRNKNNRGRNQQQQRQQHQKQQQQEQQRRRAHAQEEENERQKRSPPEPPREEVPPVFEKYNDAGVVPLGTSRYPDSHSKHAWLIFFYSRESVKDKEQSQKLVDLVNQLSSKVLEKAKGNKDVMTFKVGAVDCYGMDEVDFCKSKLGNKATIPAFATVLNGNTQIVEDKKALSTIKKLHDYVTSKILAVDGLVINVNSMPHIETRLLGSSSTPGHPNIAIILLTDKYETSPLYASLAYRHRHDGFAAFGESRGSNVVLGREFSIKRYPSLIALVDEENEDLWAEPYEGKAMDGGSLSKWLKSLAETHFKDAKSGSPCPSKNTTVSLVFQVQDGLIGYYHSRSSNII</sequence>
<keyword evidence="5" id="KW-1185">Reference proteome</keyword>
<name>K0SWI4_THAOC</name>
<dbReference type="Gene3D" id="1.10.287.110">
    <property type="entry name" value="DnaJ domain"/>
    <property type="match status" value="1"/>
</dbReference>
<dbReference type="PROSITE" id="PS00636">
    <property type="entry name" value="DNAJ_1"/>
    <property type="match status" value="1"/>
</dbReference>
<feature type="domain" description="J" evidence="3">
    <location>
        <begin position="163"/>
        <end position="240"/>
    </location>
</feature>
<evidence type="ECO:0000259" key="3">
    <source>
        <dbReference type="PROSITE" id="PS50076"/>
    </source>
</evidence>
<dbReference type="InterPro" id="IPR001623">
    <property type="entry name" value="DnaJ_domain"/>
</dbReference>
<evidence type="ECO:0000256" key="1">
    <source>
        <dbReference type="SAM" id="MobiDB-lite"/>
    </source>
</evidence>
<proteinExistence type="predicted"/>
<dbReference type="Pfam" id="PF00226">
    <property type="entry name" value="DnaJ"/>
    <property type="match status" value="1"/>
</dbReference>
<dbReference type="Proteomes" id="UP000266841">
    <property type="component" value="Unassembled WGS sequence"/>
</dbReference>
<dbReference type="SUPFAM" id="SSF46565">
    <property type="entry name" value="Chaperone J-domain"/>
    <property type="match status" value="1"/>
</dbReference>
<reference evidence="4 5" key="1">
    <citation type="journal article" date="2012" name="Genome Biol.">
        <title>Genome and low-iron response of an oceanic diatom adapted to chronic iron limitation.</title>
        <authorList>
            <person name="Lommer M."/>
            <person name="Specht M."/>
            <person name="Roy A.S."/>
            <person name="Kraemer L."/>
            <person name="Andreson R."/>
            <person name="Gutowska M.A."/>
            <person name="Wolf J."/>
            <person name="Bergner S.V."/>
            <person name="Schilhabel M.B."/>
            <person name="Klostermeier U.C."/>
            <person name="Beiko R.G."/>
            <person name="Rosenstiel P."/>
            <person name="Hippler M."/>
            <person name="Laroche J."/>
        </authorList>
    </citation>
    <scope>NUCLEOTIDE SEQUENCE [LARGE SCALE GENOMIC DNA]</scope>
    <source>
        <strain evidence="4 5">CCMP1005</strain>
    </source>
</reference>
<dbReference type="EMBL" id="AGNL01015967">
    <property type="protein sequence ID" value="EJK65346.1"/>
    <property type="molecule type" value="Genomic_DNA"/>
</dbReference>
<gene>
    <name evidence="4" type="ORF">THAOC_13801</name>
</gene>
<comment type="caution">
    <text evidence="4">The sequence shown here is derived from an EMBL/GenBank/DDBJ whole genome shotgun (WGS) entry which is preliminary data.</text>
</comment>
<dbReference type="OrthoDB" id="10250354at2759"/>
<feature type="chain" id="PRO_5003838091" description="J domain-containing protein" evidence="2">
    <location>
        <begin position="31"/>
        <end position="677"/>
    </location>
</feature>
<dbReference type="SMART" id="SM00271">
    <property type="entry name" value="DnaJ"/>
    <property type="match status" value="1"/>
</dbReference>
<feature type="region of interest" description="Disordered" evidence="1">
    <location>
        <begin position="327"/>
        <end position="390"/>
    </location>
</feature>
<organism evidence="4 5">
    <name type="scientific">Thalassiosira oceanica</name>
    <name type="common">Marine diatom</name>
    <dbReference type="NCBI Taxonomy" id="159749"/>
    <lineage>
        <taxon>Eukaryota</taxon>
        <taxon>Sar</taxon>
        <taxon>Stramenopiles</taxon>
        <taxon>Ochrophyta</taxon>
        <taxon>Bacillariophyta</taxon>
        <taxon>Coscinodiscophyceae</taxon>
        <taxon>Thalassiosirophycidae</taxon>
        <taxon>Thalassiosirales</taxon>
        <taxon>Thalassiosiraceae</taxon>
        <taxon>Thalassiosira</taxon>
    </lineage>
</organism>
<dbReference type="InterPro" id="IPR018253">
    <property type="entry name" value="DnaJ_domain_CS"/>
</dbReference>